<name>A0A9Y2JXI3_9PSEU</name>
<evidence type="ECO:0000313" key="1">
    <source>
        <dbReference type="EMBL" id="WIY05454.1"/>
    </source>
</evidence>
<dbReference type="AlphaFoldDB" id="A0A9Y2JXI3"/>
<evidence type="ECO:0000313" key="2">
    <source>
        <dbReference type="Proteomes" id="UP001239397"/>
    </source>
</evidence>
<organism evidence="1 2">
    <name type="scientific">Amycolatopsis mongoliensis</name>
    <dbReference type="NCBI Taxonomy" id="715475"/>
    <lineage>
        <taxon>Bacteria</taxon>
        <taxon>Bacillati</taxon>
        <taxon>Actinomycetota</taxon>
        <taxon>Actinomycetes</taxon>
        <taxon>Pseudonocardiales</taxon>
        <taxon>Pseudonocardiaceae</taxon>
        <taxon>Amycolatopsis</taxon>
    </lineage>
</organism>
<dbReference type="PANTHER" id="PTHR41287:SF1">
    <property type="entry name" value="PROTEIN YMFN"/>
    <property type="match status" value="1"/>
</dbReference>
<reference evidence="1 2" key="1">
    <citation type="submission" date="2023-06" db="EMBL/GenBank/DDBJ databases">
        <authorList>
            <person name="Oyuntsetseg B."/>
            <person name="Kim S.B."/>
        </authorList>
    </citation>
    <scope>NUCLEOTIDE SEQUENCE [LARGE SCALE GENOMIC DNA]</scope>
    <source>
        <strain evidence="1 2">4-36</strain>
    </source>
</reference>
<sequence>MSAAEVPEAGAVLGSTLPRIWTRPLIEGPPGPCGCGCALTPATSYGFEVEEFARDTLERPLDPWQRWAAIHAGELLPDGRPRFRVLLILVARQQGKTELLVILVLFWLFIEERRLVLGTSTNLDYARESWEKAVELAEGSDALAEDIPVNGVRRANGEQTLRTIYKTRYKIAASNRKGGRSLTIDRLILDELREHHDWTAWNAAVPATNAVPDAQVWAISNQGDHRSVVLDSLRASAMQFIESGEGDRRLGLLEWSAPLGSKPTDVRALAMANPNLGRRTEVDSLLGDALRAEKAGGEELAGFLTEILCVKVPMLDPAVDAGAWADCADPGTLDGVRDRVAAAVDVSLDGKHATLVAAALLPDGRVRIEVVRRWEGPNATQQLRRELPPLVAKMKPRKLGWFPNGPAAAIAADLADRKQGPRAAWPPRGVEVDELRKDGAAICMGFAEMITGHEIAHSDDELLTAHVTSAERARQGDAWRFTRKGAGHCDAAYAAAGAVHLARTLPPPAARPLVVVARPRSE</sequence>
<protein>
    <submittedName>
        <fullName evidence="1">Terminase</fullName>
    </submittedName>
</protein>
<dbReference type="Gene3D" id="3.40.50.300">
    <property type="entry name" value="P-loop containing nucleotide triphosphate hydrolases"/>
    <property type="match status" value="1"/>
</dbReference>
<dbReference type="InterPro" id="IPR005021">
    <property type="entry name" value="Terminase_largesu-like"/>
</dbReference>
<keyword evidence="2" id="KW-1185">Reference proteome</keyword>
<dbReference type="PANTHER" id="PTHR41287">
    <property type="match status" value="1"/>
</dbReference>
<proteinExistence type="predicted"/>
<accession>A0A9Y2JXI3</accession>
<gene>
    <name evidence="1" type="ORF">QRX60_16985</name>
</gene>
<dbReference type="EMBL" id="CP127295">
    <property type="protein sequence ID" value="WIY05454.1"/>
    <property type="molecule type" value="Genomic_DNA"/>
</dbReference>
<dbReference type="RefSeq" id="WP_286001742.1">
    <property type="nucleotide sequence ID" value="NZ_CP127295.1"/>
</dbReference>
<dbReference type="KEGG" id="amog:QRX60_16985"/>
<dbReference type="InterPro" id="IPR027417">
    <property type="entry name" value="P-loop_NTPase"/>
</dbReference>
<dbReference type="Proteomes" id="UP001239397">
    <property type="component" value="Chromosome"/>
</dbReference>